<evidence type="ECO:0000256" key="4">
    <source>
        <dbReference type="ARBA" id="ARBA00022679"/>
    </source>
</evidence>
<feature type="non-terminal residue" evidence="8">
    <location>
        <position position="1"/>
    </location>
</feature>
<gene>
    <name evidence="8" type="ORF">PFISCL1PPCAC_13082</name>
</gene>
<dbReference type="GO" id="GO:0015020">
    <property type="term" value="F:glucuronosyltransferase activity"/>
    <property type="evidence" value="ECO:0007669"/>
    <property type="project" value="UniProtKB-EC"/>
</dbReference>
<keyword evidence="3" id="KW-0328">Glycosyltransferase</keyword>
<comment type="caution">
    <text evidence="8">The sequence shown here is derived from an EMBL/GenBank/DDBJ whole genome shotgun (WGS) entry which is preliminary data.</text>
</comment>
<comment type="similarity">
    <text evidence="1">Belongs to the UDP-glycosyltransferase family.</text>
</comment>
<protein>
    <recommendedName>
        <fullName evidence="2">glucuronosyltransferase</fullName>
        <ecNumber evidence="2">2.4.1.17</ecNumber>
    </recommendedName>
</protein>
<dbReference type="InterPro" id="IPR050271">
    <property type="entry name" value="UDP-glycosyltransferase"/>
</dbReference>
<dbReference type="Proteomes" id="UP001432322">
    <property type="component" value="Unassembled WGS sequence"/>
</dbReference>
<dbReference type="InterPro" id="IPR002213">
    <property type="entry name" value="UDP_glucos_trans"/>
</dbReference>
<evidence type="ECO:0000256" key="2">
    <source>
        <dbReference type="ARBA" id="ARBA00012544"/>
    </source>
</evidence>
<evidence type="ECO:0000256" key="6">
    <source>
        <dbReference type="ARBA" id="ARBA00047475"/>
    </source>
</evidence>
<organism evidence="8 9">
    <name type="scientific">Pristionchus fissidentatus</name>
    <dbReference type="NCBI Taxonomy" id="1538716"/>
    <lineage>
        <taxon>Eukaryota</taxon>
        <taxon>Metazoa</taxon>
        <taxon>Ecdysozoa</taxon>
        <taxon>Nematoda</taxon>
        <taxon>Chromadorea</taxon>
        <taxon>Rhabditida</taxon>
        <taxon>Rhabditina</taxon>
        <taxon>Diplogasteromorpha</taxon>
        <taxon>Diplogasteroidea</taxon>
        <taxon>Neodiplogasteridae</taxon>
        <taxon>Pristionchus</taxon>
    </lineage>
</organism>
<dbReference type="PANTHER" id="PTHR48043:SF145">
    <property type="entry name" value="FI06409P-RELATED"/>
    <property type="match status" value="1"/>
</dbReference>
<feature type="chain" id="PRO_5044000270" description="glucuronosyltransferase" evidence="7">
    <location>
        <begin position="28"/>
        <end position="270"/>
    </location>
</feature>
<evidence type="ECO:0000256" key="3">
    <source>
        <dbReference type="ARBA" id="ARBA00022676"/>
    </source>
</evidence>
<evidence type="ECO:0000256" key="5">
    <source>
        <dbReference type="ARBA" id="ARBA00022729"/>
    </source>
</evidence>
<evidence type="ECO:0000256" key="1">
    <source>
        <dbReference type="ARBA" id="ARBA00009995"/>
    </source>
</evidence>
<accession>A0AAV5VQI1</accession>
<sequence>QMLRRVYWLCLFACALVAACNFPSITAQNVAASKSDTVSDAAHEHKPAKKSFKIAIFTPYVGNSQILFNIRVAEELLAAGHRPTLYMLHMHDMNITELPVDPRITVTHVEGSMGLNGSQWLEDQAYFAFNNIPVWDSEFRKAMARWGEIHKTCERFVTNQTFLAEVESQGFDLATTYSINACPLGIIHKTKIPAWVFLNSGALMDSVAEVMGVPMPPSYCPPFLMDAGEKLCFVQRVKSLLGTIMYQRGWRSMVADVETRIFRKAFGPDF</sequence>
<dbReference type="EC" id="2.4.1.17" evidence="2"/>
<keyword evidence="9" id="KW-1185">Reference proteome</keyword>
<name>A0AAV5VQI1_9BILA</name>
<dbReference type="Pfam" id="PF00201">
    <property type="entry name" value="UDPGT"/>
    <property type="match status" value="1"/>
</dbReference>
<dbReference type="EMBL" id="BTSY01000004">
    <property type="protein sequence ID" value="GMT21785.1"/>
    <property type="molecule type" value="Genomic_DNA"/>
</dbReference>
<reference evidence="8" key="1">
    <citation type="submission" date="2023-10" db="EMBL/GenBank/DDBJ databases">
        <title>Genome assembly of Pristionchus species.</title>
        <authorList>
            <person name="Yoshida K."/>
            <person name="Sommer R.J."/>
        </authorList>
    </citation>
    <scope>NUCLEOTIDE SEQUENCE</scope>
    <source>
        <strain evidence="8">RS5133</strain>
    </source>
</reference>
<dbReference type="PANTHER" id="PTHR48043">
    <property type="entry name" value="EG:EG0003.4 PROTEIN-RELATED"/>
    <property type="match status" value="1"/>
</dbReference>
<proteinExistence type="inferred from homology"/>
<evidence type="ECO:0000256" key="7">
    <source>
        <dbReference type="SAM" id="SignalP"/>
    </source>
</evidence>
<dbReference type="SUPFAM" id="SSF53756">
    <property type="entry name" value="UDP-Glycosyltransferase/glycogen phosphorylase"/>
    <property type="match status" value="1"/>
</dbReference>
<keyword evidence="5 7" id="KW-0732">Signal</keyword>
<evidence type="ECO:0000313" key="9">
    <source>
        <dbReference type="Proteomes" id="UP001432322"/>
    </source>
</evidence>
<keyword evidence="4" id="KW-0808">Transferase</keyword>
<feature type="non-terminal residue" evidence="8">
    <location>
        <position position="270"/>
    </location>
</feature>
<dbReference type="AlphaFoldDB" id="A0AAV5VQI1"/>
<evidence type="ECO:0000313" key="8">
    <source>
        <dbReference type="EMBL" id="GMT21785.1"/>
    </source>
</evidence>
<feature type="signal peptide" evidence="7">
    <location>
        <begin position="1"/>
        <end position="27"/>
    </location>
</feature>
<comment type="catalytic activity">
    <reaction evidence="6">
        <text>glucuronate acceptor + UDP-alpha-D-glucuronate = acceptor beta-D-glucuronoside + UDP + H(+)</text>
        <dbReference type="Rhea" id="RHEA:21032"/>
        <dbReference type="ChEBI" id="CHEBI:15378"/>
        <dbReference type="ChEBI" id="CHEBI:58052"/>
        <dbReference type="ChEBI" id="CHEBI:58223"/>
        <dbReference type="ChEBI" id="CHEBI:132367"/>
        <dbReference type="ChEBI" id="CHEBI:132368"/>
        <dbReference type="EC" id="2.4.1.17"/>
    </reaction>
</comment>